<keyword evidence="1" id="KW-1015">Disulfide bond</keyword>
<dbReference type="InterPro" id="IPR036055">
    <property type="entry name" value="LDL_receptor-like_sf"/>
</dbReference>
<reference evidence="3" key="2">
    <citation type="submission" date="2025-08" db="UniProtKB">
        <authorList>
            <consortium name="Ensembl"/>
        </authorList>
    </citation>
    <scope>IDENTIFICATION</scope>
</reference>
<evidence type="ECO:0000256" key="2">
    <source>
        <dbReference type="PROSITE-ProRule" id="PRU00124"/>
    </source>
</evidence>
<comment type="caution">
    <text evidence="2">Lacks conserved residue(s) required for the propagation of feature annotation.</text>
</comment>
<organism evidence="3 4">
    <name type="scientific">Erpetoichthys calabaricus</name>
    <name type="common">Rope fish</name>
    <name type="synonym">Calamoichthys calabaricus</name>
    <dbReference type="NCBI Taxonomy" id="27687"/>
    <lineage>
        <taxon>Eukaryota</taxon>
        <taxon>Metazoa</taxon>
        <taxon>Chordata</taxon>
        <taxon>Craniata</taxon>
        <taxon>Vertebrata</taxon>
        <taxon>Euteleostomi</taxon>
        <taxon>Actinopterygii</taxon>
        <taxon>Polypteriformes</taxon>
        <taxon>Polypteridae</taxon>
        <taxon>Erpetoichthys</taxon>
    </lineage>
</organism>
<dbReference type="Gene3D" id="4.10.400.10">
    <property type="entry name" value="Low-density Lipoprotein Receptor"/>
    <property type="match status" value="1"/>
</dbReference>
<dbReference type="Proteomes" id="UP000694620">
    <property type="component" value="Chromosome 8"/>
</dbReference>
<accession>A0A8C4SD13</accession>
<evidence type="ECO:0000313" key="3">
    <source>
        <dbReference type="Ensembl" id="ENSECRP00000014976.1"/>
    </source>
</evidence>
<reference evidence="3" key="3">
    <citation type="submission" date="2025-09" db="UniProtKB">
        <authorList>
            <consortium name="Ensembl"/>
        </authorList>
    </citation>
    <scope>IDENTIFICATION</scope>
</reference>
<dbReference type="PROSITE" id="PS01209">
    <property type="entry name" value="LDLRA_1"/>
    <property type="match status" value="1"/>
</dbReference>
<reference evidence="3" key="1">
    <citation type="submission" date="2021-06" db="EMBL/GenBank/DDBJ databases">
        <authorList>
            <consortium name="Wellcome Sanger Institute Data Sharing"/>
        </authorList>
    </citation>
    <scope>NUCLEOTIDE SEQUENCE [LARGE SCALE GENOMIC DNA]</scope>
</reference>
<dbReference type="SMART" id="SM00192">
    <property type="entry name" value="LDLa"/>
    <property type="match status" value="1"/>
</dbReference>
<proteinExistence type="predicted"/>
<keyword evidence="4" id="KW-1185">Reference proteome</keyword>
<dbReference type="InterPro" id="IPR002172">
    <property type="entry name" value="LDrepeatLR_classA_rpt"/>
</dbReference>
<sequence length="67" mass="7635">MIRFPYACDVINLFSLFSIFVSFPEQLTCDGGEFLCQDQVTCISENWVCDGEPDCPDNSDENLDRCK</sequence>
<protein>
    <submittedName>
        <fullName evidence="3">Uncharacterized protein</fullName>
    </submittedName>
</protein>
<dbReference type="AlphaFoldDB" id="A0A8C4SD13"/>
<name>A0A8C4SD13_ERPCA</name>
<dbReference type="CDD" id="cd00112">
    <property type="entry name" value="LDLa"/>
    <property type="match status" value="1"/>
</dbReference>
<dbReference type="GeneTree" id="ENSGT00940000181625"/>
<dbReference type="Pfam" id="PF00057">
    <property type="entry name" value="Ldl_recept_a"/>
    <property type="match status" value="1"/>
</dbReference>
<dbReference type="Ensembl" id="ENSECRT00000015239.1">
    <property type="protein sequence ID" value="ENSECRP00000014976.1"/>
    <property type="gene ID" value="ENSECRG00000009984.1"/>
</dbReference>
<evidence type="ECO:0000313" key="4">
    <source>
        <dbReference type="Proteomes" id="UP000694620"/>
    </source>
</evidence>
<dbReference type="InterPro" id="IPR023415">
    <property type="entry name" value="LDLR_class-A_CS"/>
</dbReference>
<evidence type="ECO:0000256" key="1">
    <source>
        <dbReference type="ARBA" id="ARBA00023157"/>
    </source>
</evidence>
<dbReference type="FunFam" id="4.10.400.10:FF:000015">
    <property type="entry name" value="Low-density lipoprotein receptor-related protein 1"/>
    <property type="match status" value="1"/>
</dbReference>
<dbReference type="PROSITE" id="PS50068">
    <property type="entry name" value="LDLRA_2"/>
    <property type="match status" value="1"/>
</dbReference>
<dbReference type="SUPFAM" id="SSF57424">
    <property type="entry name" value="LDL receptor-like module"/>
    <property type="match status" value="1"/>
</dbReference>